<proteinExistence type="inferred from homology"/>
<dbReference type="GO" id="GO:0008270">
    <property type="term" value="F:zinc ion binding"/>
    <property type="evidence" value="ECO:0007669"/>
    <property type="project" value="InterPro"/>
</dbReference>
<evidence type="ECO:0000256" key="2">
    <source>
        <dbReference type="ARBA" id="ARBA00004514"/>
    </source>
</evidence>
<comment type="cofactor">
    <cofactor evidence="1">
        <name>Zn(2+)</name>
        <dbReference type="ChEBI" id="CHEBI:29105"/>
    </cofactor>
</comment>
<feature type="domain" description="Peptidase M14" evidence="7">
    <location>
        <begin position="121"/>
        <end position="268"/>
    </location>
</feature>
<dbReference type="InterPro" id="IPR050821">
    <property type="entry name" value="Cytosolic_carboxypeptidase"/>
</dbReference>
<dbReference type="PANTHER" id="PTHR12756">
    <property type="entry name" value="CYTOSOLIC CARBOXYPEPTIDASE"/>
    <property type="match status" value="1"/>
</dbReference>
<dbReference type="GO" id="GO:0005829">
    <property type="term" value="C:cytosol"/>
    <property type="evidence" value="ECO:0007669"/>
    <property type="project" value="UniProtKB-SubCell"/>
</dbReference>
<comment type="caution">
    <text evidence="6">Lacks conserved residue(s) required for the propagation of feature annotation.</text>
</comment>
<evidence type="ECO:0000313" key="8">
    <source>
        <dbReference type="EMBL" id="GCB84813.1"/>
    </source>
</evidence>
<dbReference type="GO" id="GO:0006508">
    <property type="term" value="P:proteolysis"/>
    <property type="evidence" value="ECO:0007669"/>
    <property type="project" value="InterPro"/>
</dbReference>
<evidence type="ECO:0000256" key="6">
    <source>
        <dbReference type="PROSITE-ProRule" id="PRU01379"/>
    </source>
</evidence>
<comment type="catalytic activity">
    <reaction evidence="5">
        <text>(L-glutamyl)(n+1)-gamma-L-glutamyl-L-glutamyl-[protein] + H2O = (L-glutamyl)(n)-gamma-L-glutamyl-L-glutamyl-[protein] + L-glutamate</text>
        <dbReference type="Rhea" id="RHEA:60004"/>
        <dbReference type="Rhea" id="RHEA-COMP:15519"/>
        <dbReference type="Rhea" id="RHEA-COMP:15675"/>
        <dbReference type="ChEBI" id="CHEBI:15377"/>
        <dbReference type="ChEBI" id="CHEBI:29985"/>
        <dbReference type="ChEBI" id="CHEBI:143623"/>
    </reaction>
    <physiologicalReaction direction="left-to-right" evidence="5">
        <dbReference type="Rhea" id="RHEA:60005"/>
    </physiologicalReaction>
</comment>
<keyword evidence="9" id="KW-1185">Reference proteome</keyword>
<keyword evidence="4" id="KW-0378">Hydrolase</keyword>
<evidence type="ECO:0000256" key="5">
    <source>
        <dbReference type="ARBA" id="ARBA00029302"/>
    </source>
</evidence>
<dbReference type="InterPro" id="IPR000834">
    <property type="entry name" value="Peptidase_M14"/>
</dbReference>
<dbReference type="InterPro" id="IPR040626">
    <property type="entry name" value="Pepdidase_M14_N"/>
</dbReference>
<dbReference type="AlphaFoldDB" id="A0A401QHK1"/>
<sequence>MVMVDGLGGSYEYELTLRTDLYTDKHTQWYYFRVQNTRPGVTYRFTIVNLMKSNSLYNQGLKPLLYSEREAQQRQMGWHRVGKDIRYYKNNLSEEGRSLYSLTWTFQFPHRNDTCYFAHSYPYTYSDLQRYLATIANDPIQSQYCKLRVLCRSLAGNTVHILTITSPSRNQESGPTKKAVVVTARVHPGETNGSWVMTGFLDHILGNSDDAQLLRDMFIFKVVPMLNPDGVITGNYRCSLTGRDLNRNYRTLLRDSFPCVWHTRNMVQ</sequence>
<comment type="similarity">
    <text evidence="3 6">Belongs to the peptidase M14 family.</text>
</comment>
<dbReference type="Gene3D" id="3.40.630.10">
    <property type="entry name" value="Zn peptidases"/>
    <property type="match status" value="1"/>
</dbReference>
<evidence type="ECO:0000313" key="9">
    <source>
        <dbReference type="Proteomes" id="UP000288216"/>
    </source>
</evidence>
<dbReference type="OrthoDB" id="10253041at2759"/>
<gene>
    <name evidence="8" type="ORF">scyTo_0025406</name>
</gene>
<dbReference type="Proteomes" id="UP000288216">
    <property type="component" value="Unassembled WGS sequence"/>
</dbReference>
<evidence type="ECO:0000256" key="3">
    <source>
        <dbReference type="ARBA" id="ARBA00005988"/>
    </source>
</evidence>
<dbReference type="EMBL" id="BFAA01092170">
    <property type="protein sequence ID" value="GCB84813.1"/>
    <property type="molecule type" value="Genomic_DNA"/>
</dbReference>
<evidence type="ECO:0000256" key="1">
    <source>
        <dbReference type="ARBA" id="ARBA00001947"/>
    </source>
</evidence>
<dbReference type="PROSITE" id="PS52035">
    <property type="entry name" value="PEPTIDASE_M14"/>
    <property type="match status" value="1"/>
</dbReference>
<dbReference type="STRING" id="75743.A0A401QHK1"/>
<keyword evidence="4" id="KW-0645">Protease</keyword>
<dbReference type="Pfam" id="PF18027">
    <property type="entry name" value="Pepdidase_M14_N"/>
    <property type="match status" value="1"/>
</dbReference>
<evidence type="ECO:0000256" key="4">
    <source>
        <dbReference type="ARBA" id="ARBA00022645"/>
    </source>
</evidence>
<dbReference type="Pfam" id="PF00246">
    <property type="entry name" value="Peptidase_M14"/>
    <property type="match status" value="1"/>
</dbReference>
<dbReference type="PANTHER" id="PTHR12756:SF45">
    <property type="entry name" value="CYTOSOLIC CARBOXYPEPTIDASE NNA1"/>
    <property type="match status" value="1"/>
</dbReference>
<dbReference type="SUPFAM" id="SSF53187">
    <property type="entry name" value="Zn-dependent exopeptidases"/>
    <property type="match status" value="1"/>
</dbReference>
<keyword evidence="4" id="KW-0121">Carboxypeptidase</keyword>
<feature type="non-terminal residue" evidence="8">
    <location>
        <position position="268"/>
    </location>
</feature>
<dbReference type="Gene3D" id="2.60.40.3120">
    <property type="match status" value="1"/>
</dbReference>
<accession>A0A401QHK1</accession>
<comment type="subcellular location">
    <subcellularLocation>
        <location evidence="2">Cytoplasm</location>
        <location evidence="2">Cytosol</location>
    </subcellularLocation>
</comment>
<protein>
    <recommendedName>
        <fullName evidence="7">Peptidase M14 domain-containing protein</fullName>
    </recommendedName>
</protein>
<evidence type="ECO:0000259" key="7">
    <source>
        <dbReference type="PROSITE" id="PS52035"/>
    </source>
</evidence>
<comment type="caution">
    <text evidence="8">The sequence shown here is derived from an EMBL/GenBank/DDBJ whole genome shotgun (WGS) entry which is preliminary data.</text>
</comment>
<dbReference type="GO" id="GO:0004181">
    <property type="term" value="F:metallocarboxypeptidase activity"/>
    <property type="evidence" value="ECO:0007669"/>
    <property type="project" value="InterPro"/>
</dbReference>
<name>A0A401QHK1_SCYTO</name>
<organism evidence="8 9">
    <name type="scientific">Scyliorhinus torazame</name>
    <name type="common">Cloudy catshark</name>
    <name type="synonym">Catulus torazame</name>
    <dbReference type="NCBI Taxonomy" id="75743"/>
    <lineage>
        <taxon>Eukaryota</taxon>
        <taxon>Metazoa</taxon>
        <taxon>Chordata</taxon>
        <taxon>Craniata</taxon>
        <taxon>Vertebrata</taxon>
        <taxon>Chondrichthyes</taxon>
        <taxon>Elasmobranchii</taxon>
        <taxon>Galeomorphii</taxon>
        <taxon>Galeoidea</taxon>
        <taxon>Carcharhiniformes</taxon>
        <taxon>Scyliorhinidae</taxon>
        <taxon>Scyliorhinus</taxon>
    </lineage>
</organism>
<reference evidence="8 9" key="1">
    <citation type="journal article" date="2018" name="Nat. Ecol. Evol.">
        <title>Shark genomes provide insights into elasmobranch evolution and the origin of vertebrates.</title>
        <authorList>
            <person name="Hara Y"/>
            <person name="Yamaguchi K"/>
            <person name="Onimaru K"/>
            <person name="Kadota M"/>
            <person name="Koyanagi M"/>
            <person name="Keeley SD"/>
            <person name="Tatsumi K"/>
            <person name="Tanaka K"/>
            <person name="Motone F"/>
            <person name="Kageyama Y"/>
            <person name="Nozu R"/>
            <person name="Adachi N"/>
            <person name="Nishimura O"/>
            <person name="Nakagawa R"/>
            <person name="Tanegashima C"/>
            <person name="Kiyatake I"/>
            <person name="Matsumoto R"/>
            <person name="Murakumo K"/>
            <person name="Nishida K"/>
            <person name="Terakita A"/>
            <person name="Kuratani S"/>
            <person name="Sato K"/>
            <person name="Hyodo S Kuraku.S."/>
        </authorList>
    </citation>
    <scope>NUCLEOTIDE SEQUENCE [LARGE SCALE GENOMIC DNA]</scope>
</reference>
<dbReference type="OMA" id="NEANAHN"/>